<dbReference type="InterPro" id="IPR010583">
    <property type="entry name" value="MipA"/>
</dbReference>
<evidence type="ECO:0000313" key="8">
    <source>
        <dbReference type="Proteomes" id="UP000666369"/>
    </source>
</evidence>
<proteinExistence type="inferred from homology"/>
<keyword evidence="4" id="KW-0472">Membrane</keyword>
<evidence type="ECO:0000256" key="2">
    <source>
        <dbReference type="ARBA" id="ARBA00005722"/>
    </source>
</evidence>
<dbReference type="EMBL" id="JAADJT010000002">
    <property type="protein sequence ID" value="NGZ83840.1"/>
    <property type="molecule type" value="Genomic_DNA"/>
</dbReference>
<dbReference type="RefSeq" id="WP_166099954.1">
    <property type="nucleotide sequence ID" value="NZ_JAADJT010000002.1"/>
</dbReference>
<feature type="signal peptide" evidence="6">
    <location>
        <begin position="1"/>
        <end position="23"/>
    </location>
</feature>
<sequence length="269" mass="28075">MRLAFTISLLSLCAFAGKSQADALDIPSSAEPRTAPAAGDSLMLGAGLAYLPEYAGADKSRVIALPFLERTFDNGAFLSTLRGAGYQTTLGGINLSAALSYGGGRKDHRSTFSGSDALRGMGDVDGGVQAVLGLSYKLGSLGLSFSTTQSIGHRANGATYTLGASLPLYTSAIDQIGLGASAVYGDDKHAQTYFGVTAAQSLGSGYRPFSAKAGFESAGITVNWNHVLNKNWTLRSAIGVTRLMNDAADSPLTQRKTTPMLMTGFVYRF</sequence>
<gene>
    <name evidence="7" type="ORF">GW587_06170</name>
</gene>
<feature type="chain" id="PRO_5045302621" evidence="6">
    <location>
        <begin position="24"/>
        <end position="269"/>
    </location>
</feature>
<keyword evidence="3 6" id="KW-0732">Signal</keyword>
<organism evidence="7 8">
    <name type="scientific">Duganella aceris</name>
    <dbReference type="NCBI Taxonomy" id="2703883"/>
    <lineage>
        <taxon>Bacteria</taxon>
        <taxon>Pseudomonadati</taxon>
        <taxon>Pseudomonadota</taxon>
        <taxon>Betaproteobacteria</taxon>
        <taxon>Burkholderiales</taxon>
        <taxon>Oxalobacteraceae</taxon>
        <taxon>Telluria group</taxon>
        <taxon>Duganella</taxon>
    </lineage>
</organism>
<accession>A0ABX0FH30</accession>
<evidence type="ECO:0000256" key="3">
    <source>
        <dbReference type="ARBA" id="ARBA00022729"/>
    </source>
</evidence>
<keyword evidence="5" id="KW-0998">Cell outer membrane</keyword>
<dbReference type="PANTHER" id="PTHR38776:SF1">
    <property type="entry name" value="MLTA-INTERACTING PROTEIN-RELATED"/>
    <property type="match status" value="1"/>
</dbReference>
<evidence type="ECO:0000256" key="6">
    <source>
        <dbReference type="SAM" id="SignalP"/>
    </source>
</evidence>
<evidence type="ECO:0000256" key="1">
    <source>
        <dbReference type="ARBA" id="ARBA00004442"/>
    </source>
</evidence>
<reference evidence="8" key="2">
    <citation type="submission" date="2023-07" db="EMBL/GenBank/DDBJ databases">
        <title>Duganella aceri sp. nov., isolated from tree sap.</title>
        <authorList>
            <person name="Kim I.S."/>
        </authorList>
    </citation>
    <scope>NUCLEOTIDE SEQUENCE [LARGE SCALE GENOMIC DNA]</scope>
    <source>
        <strain evidence="8">SAP-35</strain>
    </source>
</reference>
<evidence type="ECO:0000256" key="5">
    <source>
        <dbReference type="ARBA" id="ARBA00023237"/>
    </source>
</evidence>
<dbReference type="PANTHER" id="PTHR38776">
    <property type="entry name" value="MLTA-INTERACTING PROTEIN-RELATED"/>
    <property type="match status" value="1"/>
</dbReference>
<comment type="similarity">
    <text evidence="2">Belongs to the MipA/OmpV family.</text>
</comment>
<reference evidence="7 8" key="1">
    <citation type="submission" date="2020-01" db="EMBL/GenBank/DDBJ databases">
        <authorList>
            <person name="Lee S.D."/>
        </authorList>
    </citation>
    <scope>NUCLEOTIDE SEQUENCE [LARGE SCALE GENOMIC DNA]</scope>
    <source>
        <strain evidence="7 8">SAP-35</strain>
    </source>
</reference>
<dbReference type="Proteomes" id="UP000666369">
    <property type="component" value="Unassembled WGS sequence"/>
</dbReference>
<keyword evidence="8" id="KW-1185">Reference proteome</keyword>
<protein>
    <submittedName>
        <fullName evidence="7">MipA/OmpV family protein</fullName>
    </submittedName>
</protein>
<dbReference type="Pfam" id="PF06629">
    <property type="entry name" value="MipA"/>
    <property type="match status" value="1"/>
</dbReference>
<evidence type="ECO:0000313" key="7">
    <source>
        <dbReference type="EMBL" id="NGZ83840.1"/>
    </source>
</evidence>
<evidence type="ECO:0000256" key="4">
    <source>
        <dbReference type="ARBA" id="ARBA00023136"/>
    </source>
</evidence>
<dbReference type="SUPFAM" id="SSF56935">
    <property type="entry name" value="Porins"/>
    <property type="match status" value="1"/>
</dbReference>
<comment type="subcellular location">
    <subcellularLocation>
        <location evidence="1">Cell outer membrane</location>
    </subcellularLocation>
</comment>
<name>A0ABX0FH30_9BURK</name>
<comment type="caution">
    <text evidence="7">The sequence shown here is derived from an EMBL/GenBank/DDBJ whole genome shotgun (WGS) entry which is preliminary data.</text>
</comment>